<evidence type="ECO:0000313" key="3">
    <source>
        <dbReference type="EMBL" id="MBL4932168.1"/>
    </source>
</evidence>
<dbReference type="Gene3D" id="2.60.40.1630">
    <property type="entry name" value="bacillus anthracis domain"/>
    <property type="match status" value="1"/>
</dbReference>
<dbReference type="AlphaFoldDB" id="A0A937FFD1"/>
<sequence length="445" mass="51140">MDDLEIMRISKGLDIKEEDFETIPVELSEFEIKKTKKVLRKRINEDSINKGSKKHWIKRLSIAALAFVFISISIILLSKPAFAENIKLLDKVYEKLGYYKEYKDFSEMVGQTQENNGYSFTIDKVVVTPTKAVVAIRVNSKKPFEKDKKTSLLNNLTIIMDFPENQPKSGSGGQHVEYIDEHNALLVNEEEIQGGTFKKRGDLKLHLHSFGLDGIEKVSADFNFKVDFSNSFDKVMNTRLDKMLEFGDEKIYLKEMQSTILGTEIRFTTADLEKCGKFLIEVDGIGYRFINWGSSDDGGHAFIKELTYDKVKSAKSIKVIPLYIENIDENPQDINNKDIEITEAMTLPQKLEFSKESQGEVYRIDKTDNKIRVYYDNGEKTLAELGYIYIYGEDENDFALSTIGKDPNRKDGYYIEREMQGDKKYYIRKTRSGLTMKTGDAINIK</sequence>
<keyword evidence="1" id="KW-0472">Membrane</keyword>
<evidence type="ECO:0000313" key="4">
    <source>
        <dbReference type="Proteomes" id="UP000623681"/>
    </source>
</evidence>
<accession>A0A937FFD1</accession>
<keyword evidence="1" id="KW-0812">Transmembrane</keyword>
<comment type="caution">
    <text evidence="3">The sequence shown here is derived from an EMBL/GenBank/DDBJ whole genome shotgun (WGS) entry which is preliminary data.</text>
</comment>
<name>A0A937FFD1_9CLOT</name>
<dbReference type="Pfam" id="PF13786">
    <property type="entry name" value="DUF4179"/>
    <property type="match status" value="1"/>
</dbReference>
<protein>
    <submittedName>
        <fullName evidence="3">DUF4179 domain-containing protein</fullName>
    </submittedName>
</protein>
<feature type="domain" description="DUF4179" evidence="2">
    <location>
        <begin position="53"/>
        <end position="139"/>
    </location>
</feature>
<reference evidence="3" key="1">
    <citation type="submission" date="2021-01" db="EMBL/GenBank/DDBJ databases">
        <title>Genome public.</title>
        <authorList>
            <person name="Liu C."/>
            <person name="Sun Q."/>
        </authorList>
    </citation>
    <scope>NUCLEOTIDE SEQUENCE</scope>
    <source>
        <strain evidence="3">YIM B02565</strain>
    </source>
</reference>
<keyword evidence="1" id="KW-1133">Transmembrane helix</keyword>
<dbReference type="Proteomes" id="UP000623681">
    <property type="component" value="Unassembled WGS sequence"/>
</dbReference>
<dbReference type="EMBL" id="JAESWA010000022">
    <property type="protein sequence ID" value="MBL4932168.1"/>
    <property type="molecule type" value="Genomic_DNA"/>
</dbReference>
<organism evidence="3 4">
    <name type="scientific">Clostridium paridis</name>
    <dbReference type="NCBI Taxonomy" id="2803863"/>
    <lineage>
        <taxon>Bacteria</taxon>
        <taxon>Bacillati</taxon>
        <taxon>Bacillota</taxon>
        <taxon>Clostridia</taxon>
        <taxon>Eubacteriales</taxon>
        <taxon>Clostridiaceae</taxon>
        <taxon>Clostridium</taxon>
    </lineage>
</organism>
<gene>
    <name evidence="3" type="ORF">JK634_10155</name>
</gene>
<evidence type="ECO:0000259" key="2">
    <source>
        <dbReference type="Pfam" id="PF13786"/>
    </source>
</evidence>
<dbReference type="RefSeq" id="WP_202767538.1">
    <property type="nucleotide sequence ID" value="NZ_JAESWA010000022.1"/>
</dbReference>
<evidence type="ECO:0000256" key="1">
    <source>
        <dbReference type="SAM" id="Phobius"/>
    </source>
</evidence>
<keyword evidence="4" id="KW-1185">Reference proteome</keyword>
<feature type="transmembrane region" description="Helical" evidence="1">
    <location>
        <begin position="60"/>
        <end position="78"/>
    </location>
</feature>
<dbReference type="InterPro" id="IPR025436">
    <property type="entry name" value="DUF4179"/>
</dbReference>
<proteinExistence type="predicted"/>